<evidence type="ECO:0000313" key="2">
    <source>
        <dbReference type="EMBL" id="UOB17453.1"/>
    </source>
</evidence>
<evidence type="ECO:0000259" key="1">
    <source>
        <dbReference type="Pfam" id="PF08874"/>
    </source>
</evidence>
<proteinExistence type="predicted"/>
<dbReference type="InterPro" id="IPR014973">
    <property type="entry name" value="DUF1835"/>
</dbReference>
<protein>
    <submittedName>
        <fullName evidence="2">DUF1835 domain-containing protein</fullName>
    </submittedName>
</protein>
<keyword evidence="3" id="KW-1185">Reference proteome</keyword>
<dbReference type="EMBL" id="CP094358">
    <property type="protein sequence ID" value="UOB17453.1"/>
    <property type="molecule type" value="Genomic_DNA"/>
</dbReference>
<evidence type="ECO:0000313" key="3">
    <source>
        <dbReference type="Proteomes" id="UP000831290"/>
    </source>
</evidence>
<feature type="domain" description="DUF1835" evidence="1">
    <location>
        <begin position="5"/>
        <end position="113"/>
    </location>
</feature>
<sequence length="310" mass="36359">MSKTLHITNGDSFTSILKNLGIKGEIITWREMLCEGKTTTDVGSESFWRTRFDFLHNTYKVSKDTFINFTLKEYRNLCNQKSQEEIVLWFEYDLYCQVNMIAVLSWLKKYRSEAHISLVNSGNEDESPKMYGLSELSNEKLLELYENRIHLTKDDIEYADYIWQLYCSDNPIRLETAILQDDIQFKYLNDAVHSHLLRFPSIKNGLNNLENKVIEIAAKEQIKDKDQFISYLIKNQGLYGYSDLQFIKMLKRLKPLIKTFKPVTLTKLGNAVLEKTENFYPLVRNENVYLGGAPKYAFLYNDDNDKLLKL</sequence>
<dbReference type="Pfam" id="PF08874">
    <property type="entry name" value="DUF1835"/>
    <property type="match status" value="1"/>
</dbReference>
<name>A0A9E7D1T8_9FLAO</name>
<reference evidence="2" key="1">
    <citation type="submission" date="2022-03" db="EMBL/GenBank/DDBJ databases">
        <title>Description of Abyssus ytuae gen. nov., sp. nov., a novel member of the family Flavobacteriaceae isolated from the sediment of Mariana Trench.</title>
        <authorList>
            <person name="Zhang J."/>
            <person name="Xu X."/>
        </authorList>
    </citation>
    <scope>NUCLEOTIDE SEQUENCE</scope>
    <source>
        <strain evidence="2">MT3330</strain>
    </source>
</reference>
<dbReference type="RefSeq" id="WP_255842913.1">
    <property type="nucleotide sequence ID" value="NZ_CP094358.1"/>
</dbReference>
<dbReference type="Proteomes" id="UP000831290">
    <property type="component" value="Chromosome"/>
</dbReference>
<dbReference type="AlphaFoldDB" id="A0A9E7D1T8"/>
<accession>A0A9E7D1T8</accession>
<gene>
    <name evidence="2" type="ORF">MQE35_17170</name>
</gene>
<dbReference type="KEGG" id="fbm:MQE35_17170"/>
<organism evidence="2 3">
    <name type="scientific">Abyssalbus ytuae</name>
    <dbReference type="NCBI Taxonomy" id="2926907"/>
    <lineage>
        <taxon>Bacteria</taxon>
        <taxon>Pseudomonadati</taxon>
        <taxon>Bacteroidota</taxon>
        <taxon>Flavobacteriia</taxon>
        <taxon>Flavobacteriales</taxon>
        <taxon>Flavobacteriaceae</taxon>
        <taxon>Abyssalbus</taxon>
    </lineage>
</organism>